<dbReference type="AlphaFoldDB" id="A0ABD0KM19"/>
<reference evidence="3 4" key="1">
    <citation type="journal article" date="2023" name="Sci. Data">
        <title>Genome assembly of the Korean intertidal mud-creeper Batillaria attramentaria.</title>
        <authorList>
            <person name="Patra A.K."/>
            <person name="Ho P.T."/>
            <person name="Jun S."/>
            <person name="Lee S.J."/>
            <person name="Kim Y."/>
            <person name="Won Y.J."/>
        </authorList>
    </citation>
    <scope>NUCLEOTIDE SEQUENCE [LARGE SCALE GENOMIC DNA]</scope>
    <source>
        <strain evidence="3">Wonlab-2016</strain>
    </source>
</reference>
<keyword evidence="4" id="KW-1185">Reference proteome</keyword>
<proteinExistence type="predicted"/>
<feature type="transmembrane region" description="Helical" evidence="2">
    <location>
        <begin position="47"/>
        <end position="72"/>
    </location>
</feature>
<evidence type="ECO:0000313" key="3">
    <source>
        <dbReference type="EMBL" id="KAK7488164.1"/>
    </source>
</evidence>
<comment type="caution">
    <text evidence="3">The sequence shown here is derived from an EMBL/GenBank/DDBJ whole genome shotgun (WGS) entry which is preliminary data.</text>
</comment>
<sequence length="193" mass="21119">MECYALELQLLPCAKHGAYRTTNEQPDGHGKYVVAEREEVGVISPELIGSIVGSCIGLIAIILLVVIVVLLLRRVVSEHYDYIGLDLDNKPDYLTPASAETMTTSSTTSRPDLPARPQFASSPGRRDRGDGQFPEAAPAPHRFRRQSDYLTIVGDETNPEGLAPSEKDTAPRESSTAPNRDSDYLTPVTEKHT</sequence>
<keyword evidence="2" id="KW-0472">Membrane</keyword>
<protein>
    <submittedName>
        <fullName evidence="3">Uncharacterized protein</fullName>
    </submittedName>
</protein>
<evidence type="ECO:0000256" key="1">
    <source>
        <dbReference type="SAM" id="MobiDB-lite"/>
    </source>
</evidence>
<evidence type="ECO:0000313" key="4">
    <source>
        <dbReference type="Proteomes" id="UP001519460"/>
    </source>
</evidence>
<feature type="compositionally biased region" description="Low complexity" evidence="1">
    <location>
        <begin position="95"/>
        <end position="109"/>
    </location>
</feature>
<keyword evidence="2" id="KW-1133">Transmembrane helix</keyword>
<keyword evidence="2" id="KW-0812">Transmembrane</keyword>
<name>A0ABD0KM19_9CAEN</name>
<feature type="region of interest" description="Disordered" evidence="1">
    <location>
        <begin position="94"/>
        <end position="193"/>
    </location>
</feature>
<evidence type="ECO:0000256" key="2">
    <source>
        <dbReference type="SAM" id="Phobius"/>
    </source>
</evidence>
<dbReference type="Proteomes" id="UP001519460">
    <property type="component" value="Unassembled WGS sequence"/>
</dbReference>
<dbReference type="EMBL" id="JACVVK020000154">
    <property type="protein sequence ID" value="KAK7488164.1"/>
    <property type="molecule type" value="Genomic_DNA"/>
</dbReference>
<organism evidence="3 4">
    <name type="scientific">Batillaria attramentaria</name>
    <dbReference type="NCBI Taxonomy" id="370345"/>
    <lineage>
        <taxon>Eukaryota</taxon>
        <taxon>Metazoa</taxon>
        <taxon>Spiralia</taxon>
        <taxon>Lophotrochozoa</taxon>
        <taxon>Mollusca</taxon>
        <taxon>Gastropoda</taxon>
        <taxon>Caenogastropoda</taxon>
        <taxon>Sorbeoconcha</taxon>
        <taxon>Cerithioidea</taxon>
        <taxon>Batillariidae</taxon>
        <taxon>Batillaria</taxon>
    </lineage>
</organism>
<gene>
    <name evidence="3" type="ORF">BaRGS_00020606</name>
</gene>
<accession>A0ABD0KM19</accession>